<dbReference type="InterPro" id="IPR000237">
    <property type="entry name" value="GRIP_dom"/>
</dbReference>
<feature type="region of interest" description="Disordered" evidence="2">
    <location>
        <begin position="67"/>
        <end position="108"/>
    </location>
</feature>
<feature type="compositionally biased region" description="Low complexity" evidence="2">
    <location>
        <begin position="318"/>
        <end position="331"/>
    </location>
</feature>
<evidence type="ECO:0000313" key="6">
    <source>
        <dbReference type="RefSeq" id="XP_022238871.1"/>
    </source>
</evidence>
<sequence length="638" mass="73161">MNSMKDQQPSRSSSTTQTSFIPRLRRSQSLRENGEHPILAPFNEEIKDFKLTIPSRRHSITSRVPVPKVGQKQYGSMELQVRSRSSSIGDPRNGQEYSTPLTPDEENSSVKSFGSCATFMSCDITPRAAFSKSSSYGVNCTYPEKKYVLHCQRKYESPEEYLTPTQRKNRQIRQLKAALVRATRACEVKDVEIERLYAEIERLRRTQLQKSVTGFENISTPTETSILSITEDIKKSEMVIQVNSNDRKSPHCEDSGVISDVGSSSPPVISSCSSHQKSFESGADCNACKYSEDEDKIKEMHVHFNIGNTEPHHSVAGSSLSDSSSEISDLSGQNSNVENEELSHDSCLTQDICKTKEQLETSPVTSGNDNLDVFGCTKILNSSNQDTELDRSLREAGGQNMHLKISKMYQTNSPSNEKITHCSRNRNLVIFEEDAFDDYQKELEELKAQHSIERQELREKYNDRIENLLHNLSEINARYLELRPAYEKALDQIRYFESQVVELKKEMAAQEEWHSQMYLKMYRKGQEAAKFEHADEVLEFAQRAPKRVSVPELLQQLRQTKQELEQTKELYRCELYRRATTGSPHHQAEYTLKFLKDAVYYFLVDKDNKNHLRAIESILGFSEKEKETVAKVLKHRRI</sequence>
<feature type="compositionally biased region" description="Basic and acidic residues" evidence="2">
    <location>
        <begin position="245"/>
        <end position="254"/>
    </location>
</feature>
<feature type="coiled-coil region" evidence="1">
    <location>
        <begin position="429"/>
        <end position="506"/>
    </location>
</feature>
<evidence type="ECO:0000259" key="3">
    <source>
        <dbReference type="PROSITE" id="PS50913"/>
    </source>
</evidence>
<dbReference type="InterPro" id="IPR028197">
    <property type="entry name" value="Syntaphilin/Syntabulin"/>
</dbReference>
<dbReference type="RefSeq" id="XP_013772140.1">
    <property type="nucleotide sequence ID" value="XM_013916686.2"/>
</dbReference>
<dbReference type="RefSeq" id="XP_022238871.1">
    <property type="nucleotide sequence ID" value="XM_022383163.1"/>
</dbReference>
<organism evidence="4 6">
    <name type="scientific">Limulus polyphemus</name>
    <name type="common">Atlantic horseshoe crab</name>
    <dbReference type="NCBI Taxonomy" id="6850"/>
    <lineage>
        <taxon>Eukaryota</taxon>
        <taxon>Metazoa</taxon>
        <taxon>Ecdysozoa</taxon>
        <taxon>Arthropoda</taxon>
        <taxon>Chelicerata</taxon>
        <taxon>Merostomata</taxon>
        <taxon>Xiphosura</taxon>
        <taxon>Limulidae</taxon>
        <taxon>Limulus</taxon>
    </lineage>
</organism>
<feature type="coiled-coil region" evidence="1">
    <location>
        <begin position="165"/>
        <end position="206"/>
    </location>
</feature>
<evidence type="ECO:0000256" key="1">
    <source>
        <dbReference type="SAM" id="Coils"/>
    </source>
</evidence>
<feature type="region of interest" description="Disordered" evidence="2">
    <location>
        <begin position="1"/>
        <end position="36"/>
    </location>
</feature>
<dbReference type="GeneID" id="106457298"/>
<reference evidence="5 6" key="1">
    <citation type="submission" date="2025-05" db="UniProtKB">
        <authorList>
            <consortium name="RefSeq"/>
        </authorList>
    </citation>
    <scope>IDENTIFICATION</scope>
    <source>
        <tissue evidence="5 6">Muscle</tissue>
    </source>
</reference>
<feature type="compositionally biased region" description="Low complexity" evidence="2">
    <location>
        <begin position="7"/>
        <end position="19"/>
    </location>
</feature>
<feature type="domain" description="GRIP" evidence="3">
    <location>
        <begin position="585"/>
        <end position="632"/>
    </location>
</feature>
<dbReference type="Pfam" id="PF15290">
    <property type="entry name" value="Syntaphilin"/>
    <property type="match status" value="1"/>
</dbReference>
<dbReference type="Proteomes" id="UP000694941">
    <property type="component" value="Unplaced"/>
</dbReference>
<feature type="region of interest" description="Disordered" evidence="2">
    <location>
        <begin position="244"/>
        <end position="263"/>
    </location>
</feature>
<gene>
    <name evidence="5 6" type="primary">LOC106457298</name>
</gene>
<proteinExistence type="predicted"/>
<evidence type="ECO:0000313" key="4">
    <source>
        <dbReference type="Proteomes" id="UP000694941"/>
    </source>
</evidence>
<name>A0ABM1S5G6_LIMPO</name>
<keyword evidence="4" id="KW-1185">Reference proteome</keyword>
<dbReference type="PROSITE" id="PS50913">
    <property type="entry name" value="GRIP"/>
    <property type="match status" value="1"/>
</dbReference>
<protein>
    <submittedName>
        <fullName evidence="5 6">Uncharacterized protein LOC106457298</fullName>
    </submittedName>
</protein>
<feature type="region of interest" description="Disordered" evidence="2">
    <location>
        <begin position="308"/>
        <end position="343"/>
    </location>
</feature>
<evidence type="ECO:0000313" key="5">
    <source>
        <dbReference type="RefSeq" id="XP_013772140.1"/>
    </source>
</evidence>
<keyword evidence="1" id="KW-0175">Coiled coil</keyword>
<accession>A0ABM1S5G6</accession>
<evidence type="ECO:0000256" key="2">
    <source>
        <dbReference type="SAM" id="MobiDB-lite"/>
    </source>
</evidence>